<dbReference type="Proteomes" id="UP001341840">
    <property type="component" value="Unassembled WGS sequence"/>
</dbReference>
<protein>
    <submittedName>
        <fullName evidence="1">Uncharacterized protein</fullName>
    </submittedName>
</protein>
<accession>A0ABU6YML3</accession>
<organism evidence="1 2">
    <name type="scientific">Stylosanthes scabra</name>
    <dbReference type="NCBI Taxonomy" id="79078"/>
    <lineage>
        <taxon>Eukaryota</taxon>
        <taxon>Viridiplantae</taxon>
        <taxon>Streptophyta</taxon>
        <taxon>Embryophyta</taxon>
        <taxon>Tracheophyta</taxon>
        <taxon>Spermatophyta</taxon>
        <taxon>Magnoliopsida</taxon>
        <taxon>eudicotyledons</taxon>
        <taxon>Gunneridae</taxon>
        <taxon>Pentapetalae</taxon>
        <taxon>rosids</taxon>
        <taxon>fabids</taxon>
        <taxon>Fabales</taxon>
        <taxon>Fabaceae</taxon>
        <taxon>Papilionoideae</taxon>
        <taxon>50 kb inversion clade</taxon>
        <taxon>dalbergioids sensu lato</taxon>
        <taxon>Dalbergieae</taxon>
        <taxon>Pterocarpus clade</taxon>
        <taxon>Stylosanthes</taxon>
    </lineage>
</organism>
<keyword evidence="2" id="KW-1185">Reference proteome</keyword>
<reference evidence="1 2" key="1">
    <citation type="journal article" date="2023" name="Plants (Basel)">
        <title>Bridging the Gap: Combining Genomics and Transcriptomics Approaches to Understand Stylosanthes scabra, an Orphan Legume from the Brazilian Caatinga.</title>
        <authorList>
            <person name="Ferreira-Neto J.R.C."/>
            <person name="da Silva M.D."/>
            <person name="Binneck E."/>
            <person name="de Melo N.F."/>
            <person name="da Silva R.H."/>
            <person name="de Melo A.L.T.M."/>
            <person name="Pandolfi V."/>
            <person name="Bustamante F.O."/>
            <person name="Brasileiro-Vidal A.C."/>
            <person name="Benko-Iseppon A.M."/>
        </authorList>
    </citation>
    <scope>NUCLEOTIDE SEQUENCE [LARGE SCALE GENOMIC DNA]</scope>
    <source>
        <tissue evidence="1">Leaves</tissue>
    </source>
</reference>
<gene>
    <name evidence="1" type="ORF">PIB30_075813</name>
</gene>
<comment type="caution">
    <text evidence="1">The sequence shown here is derived from an EMBL/GenBank/DDBJ whole genome shotgun (WGS) entry which is preliminary data.</text>
</comment>
<proteinExistence type="predicted"/>
<name>A0ABU6YML3_9FABA</name>
<dbReference type="EMBL" id="JASCZI010242632">
    <property type="protein sequence ID" value="MED6211652.1"/>
    <property type="molecule type" value="Genomic_DNA"/>
</dbReference>
<evidence type="ECO:0000313" key="2">
    <source>
        <dbReference type="Proteomes" id="UP001341840"/>
    </source>
</evidence>
<sequence length="53" mass="5922">MFSVKSLLLARGASRPTYIEASLIFYHDGRATLLPVEEENGGRSAFKKYSNTQ</sequence>
<feature type="non-terminal residue" evidence="1">
    <location>
        <position position="53"/>
    </location>
</feature>
<evidence type="ECO:0000313" key="1">
    <source>
        <dbReference type="EMBL" id="MED6211652.1"/>
    </source>
</evidence>